<dbReference type="PANTHER" id="PTHR42941">
    <property type="entry name" value="SLL1037 PROTEIN"/>
    <property type="match status" value="1"/>
</dbReference>
<gene>
    <name evidence="2" type="ORF">P1J78_13350</name>
</gene>
<dbReference type="AlphaFoldDB" id="A0AAE3NVH3"/>
<evidence type="ECO:0000256" key="1">
    <source>
        <dbReference type="SAM" id="SignalP"/>
    </source>
</evidence>
<dbReference type="PANTHER" id="PTHR42941:SF1">
    <property type="entry name" value="SLL1037 PROTEIN"/>
    <property type="match status" value="1"/>
</dbReference>
<evidence type="ECO:0000313" key="3">
    <source>
        <dbReference type="Proteomes" id="UP001220964"/>
    </source>
</evidence>
<keyword evidence="1" id="KW-0732">Signal</keyword>
<evidence type="ECO:0000313" key="2">
    <source>
        <dbReference type="EMBL" id="MDF0601725.1"/>
    </source>
</evidence>
<accession>A0AAE3NVH3</accession>
<protein>
    <submittedName>
        <fullName evidence="2">TAXI family TRAP transporter solute-binding subunit</fullName>
    </submittedName>
</protein>
<dbReference type="InterPro" id="IPR011852">
    <property type="entry name" value="TRAP_TAXI"/>
</dbReference>
<sequence>MLRDIAISATAAIALAGHATAQDVTLPSTIAVTAADVGGTSYNQAIAIGKALQDAYGVSLRVIGTANPQAKVAPVRDGRIPFSIAGSDVFFAFEGVGDYASPDWGPQDLRAVALVGGENCLTYVVAGDAGIETMADFKGKNIPWVVGSSPLQANAEAMLAFAGLTLDDVNLVEMPSYGAAIDAMINGQVDAMTTVSTGGLVEKAVAGPRGVDYIAYPHDDEEGWARMREVNPHFAKRVATMAAGGLDEPLECIGVPYPDVITYSKDHDLVYNFTKALNEQVDVYAAADPSTAGFAPDKQMMEWTVPYHEAAIEVYREAGAWSDELDAHTEALLARADVLAEAWAATEGMRDSETFKEEWMKMRAEALEAAGMPVYFR</sequence>
<dbReference type="Gene3D" id="3.40.190.10">
    <property type="entry name" value="Periplasmic binding protein-like II"/>
    <property type="match status" value="2"/>
</dbReference>
<organism evidence="2 3">
    <name type="scientific">Psychromarinibacter sediminicola</name>
    <dbReference type="NCBI Taxonomy" id="3033385"/>
    <lineage>
        <taxon>Bacteria</taxon>
        <taxon>Pseudomonadati</taxon>
        <taxon>Pseudomonadota</taxon>
        <taxon>Alphaproteobacteria</taxon>
        <taxon>Rhodobacterales</taxon>
        <taxon>Paracoccaceae</taxon>
        <taxon>Psychromarinibacter</taxon>
    </lineage>
</organism>
<dbReference type="Pfam" id="PF16868">
    <property type="entry name" value="NMT1_3"/>
    <property type="match status" value="1"/>
</dbReference>
<proteinExistence type="predicted"/>
<feature type="chain" id="PRO_5042156438" evidence="1">
    <location>
        <begin position="22"/>
        <end position="377"/>
    </location>
</feature>
<reference evidence="2" key="1">
    <citation type="submission" date="2023-03" db="EMBL/GenBank/DDBJ databases">
        <title>Multiphase analysis and comparison of six strains from genera Psychromarinibacter, Lutimaribacter, and Maritimibacter, including a novel species: Psychromarinibacter sediminicola sp. nov.</title>
        <authorList>
            <person name="Wang Y.-H."/>
            <person name="Ye M.-Q."/>
            <person name="Du Z.-J."/>
        </authorList>
    </citation>
    <scope>NUCLEOTIDE SEQUENCE</scope>
    <source>
        <strain evidence="2">C21-152</strain>
    </source>
</reference>
<keyword evidence="3" id="KW-1185">Reference proteome</keyword>
<name>A0AAE3NVH3_9RHOB</name>
<comment type="caution">
    <text evidence="2">The sequence shown here is derived from an EMBL/GenBank/DDBJ whole genome shotgun (WGS) entry which is preliminary data.</text>
</comment>
<dbReference type="RefSeq" id="WP_275567866.1">
    <property type="nucleotide sequence ID" value="NZ_JARGYC010000033.1"/>
</dbReference>
<dbReference type="NCBIfam" id="TIGR02122">
    <property type="entry name" value="TRAP_TAXI"/>
    <property type="match status" value="1"/>
</dbReference>
<dbReference type="SUPFAM" id="SSF53850">
    <property type="entry name" value="Periplasmic binding protein-like II"/>
    <property type="match status" value="1"/>
</dbReference>
<feature type="signal peptide" evidence="1">
    <location>
        <begin position="1"/>
        <end position="21"/>
    </location>
</feature>
<dbReference type="EMBL" id="JARGYC010000033">
    <property type="protein sequence ID" value="MDF0601725.1"/>
    <property type="molecule type" value="Genomic_DNA"/>
</dbReference>
<dbReference type="Proteomes" id="UP001220964">
    <property type="component" value="Unassembled WGS sequence"/>
</dbReference>